<proteinExistence type="predicted"/>
<dbReference type="RefSeq" id="XP_019633348.1">
    <property type="nucleotide sequence ID" value="XM_019777789.1"/>
</dbReference>
<name>A0A6P4Z9K2_BRABE</name>
<dbReference type="AlphaFoldDB" id="A0A6P4Z9K2"/>
<protein>
    <submittedName>
        <fullName evidence="2">Uncharacterized protein LOC109476769</fullName>
    </submittedName>
</protein>
<evidence type="ECO:0000313" key="1">
    <source>
        <dbReference type="Proteomes" id="UP000515135"/>
    </source>
</evidence>
<dbReference type="OrthoDB" id="10070208at2759"/>
<evidence type="ECO:0000313" key="2">
    <source>
        <dbReference type="RefSeq" id="XP_019633348.1"/>
    </source>
</evidence>
<dbReference type="Proteomes" id="UP000515135">
    <property type="component" value="Unplaced"/>
</dbReference>
<dbReference type="GeneID" id="109476769"/>
<organism evidence="1 2">
    <name type="scientific">Branchiostoma belcheri</name>
    <name type="common">Amphioxus</name>
    <dbReference type="NCBI Taxonomy" id="7741"/>
    <lineage>
        <taxon>Eukaryota</taxon>
        <taxon>Metazoa</taxon>
        <taxon>Chordata</taxon>
        <taxon>Cephalochordata</taxon>
        <taxon>Leptocardii</taxon>
        <taxon>Amphioxiformes</taxon>
        <taxon>Branchiostomatidae</taxon>
        <taxon>Branchiostoma</taxon>
    </lineage>
</organism>
<keyword evidence="1" id="KW-1185">Reference proteome</keyword>
<reference evidence="2" key="1">
    <citation type="submission" date="2025-08" db="UniProtKB">
        <authorList>
            <consortium name="RefSeq"/>
        </authorList>
    </citation>
    <scope>IDENTIFICATION</scope>
    <source>
        <tissue evidence="2">Gonad</tissue>
    </source>
</reference>
<dbReference type="KEGG" id="bbel:109476769"/>
<accession>A0A6P4Z9K2</accession>
<gene>
    <name evidence="2" type="primary">LOC109476769</name>
</gene>
<sequence length="155" mass="17305">MERYVDSVVAPYMAAQRERLGLDEDHPGLAIFDVYKAHRTPGLLAKLREANIRPVFVPASCTGELQPLDSDGCINNALKKDLTQSFTNFYAEKVAKALENGTDIENIKVYLRLSAIKPLHANWLLGAMGRLAAKTDVIGRGWERRGIRDAIQKVR</sequence>